<feature type="non-terminal residue" evidence="2">
    <location>
        <position position="145"/>
    </location>
</feature>
<evidence type="ECO:0000313" key="3">
    <source>
        <dbReference type="Proteomes" id="UP000468531"/>
    </source>
</evidence>
<proteinExistence type="predicted"/>
<sequence length="145" mass="16487">GLQPHRTRSFKLSTDPFFVEKLRDVVGLYLNPPDKAVVLCVDGKSQIQALERTQPMLPMGFGYIEGVTHDYERHGTTTLFAALNVLDGAIIAQCKPRHRHQEFLAFLRPSEANVPPQLDIHLVVDNYATHKHPKVRTWLARRPRG</sequence>
<comment type="caution">
    <text evidence="2">The sequence shown here is derived from an EMBL/GenBank/DDBJ whole genome shotgun (WGS) entry which is preliminary data.</text>
</comment>
<reference evidence="2 3" key="1">
    <citation type="journal article" date="2020" name="Arch. Microbiol.">
        <title>Bradyrhizobium uaiense sp. nov., a new highly efficient cowpea symbiont.</title>
        <authorList>
            <person name="Cabral Michel D."/>
            <person name="Azarias Guimaraes A."/>
            <person name="Martins da Costa E."/>
            <person name="Soares de Carvalho T."/>
            <person name="Balsanelli E."/>
            <person name="Willems A."/>
            <person name="Maltempi de Souza E."/>
            <person name="de Souza Moreira F.M."/>
        </authorList>
    </citation>
    <scope>NUCLEOTIDE SEQUENCE [LARGE SCALE GENOMIC DNA]</scope>
    <source>
        <strain evidence="2 3">UFLA 03-164</strain>
    </source>
</reference>
<organism evidence="2 3">
    <name type="scientific">Bradyrhizobium uaiense</name>
    <dbReference type="NCBI Taxonomy" id="2594946"/>
    <lineage>
        <taxon>Bacteria</taxon>
        <taxon>Pseudomonadati</taxon>
        <taxon>Pseudomonadota</taxon>
        <taxon>Alphaproteobacteria</taxon>
        <taxon>Hyphomicrobiales</taxon>
        <taxon>Nitrobacteraceae</taxon>
        <taxon>Bradyrhizobium</taxon>
    </lineage>
</organism>
<dbReference type="InterPro" id="IPR047655">
    <property type="entry name" value="Transpos_IS630-like"/>
</dbReference>
<dbReference type="RefSeq" id="WP_163163547.1">
    <property type="nucleotide sequence ID" value="NZ_VKHP01000591.1"/>
</dbReference>
<dbReference type="InterPro" id="IPR038717">
    <property type="entry name" value="Tc1-like_DDE_dom"/>
</dbReference>
<gene>
    <name evidence="2" type="ORF">FNJ47_47065</name>
</gene>
<evidence type="ECO:0000313" key="2">
    <source>
        <dbReference type="EMBL" id="NEV03016.1"/>
    </source>
</evidence>
<keyword evidence="3" id="KW-1185">Reference proteome</keyword>
<feature type="domain" description="Tc1-like transposase DDE" evidence="1">
    <location>
        <begin position="68"/>
        <end position="141"/>
    </location>
</feature>
<dbReference type="AlphaFoldDB" id="A0A6P1BX40"/>
<evidence type="ECO:0000259" key="1">
    <source>
        <dbReference type="Pfam" id="PF13358"/>
    </source>
</evidence>
<dbReference type="NCBIfam" id="NF033545">
    <property type="entry name" value="transpos_IS630"/>
    <property type="match status" value="1"/>
</dbReference>
<feature type="non-terminal residue" evidence="2">
    <location>
        <position position="1"/>
    </location>
</feature>
<dbReference type="EMBL" id="VKHP01000591">
    <property type="protein sequence ID" value="NEV03016.1"/>
    <property type="molecule type" value="Genomic_DNA"/>
</dbReference>
<accession>A0A6P1BX40</accession>
<dbReference type="Pfam" id="PF13358">
    <property type="entry name" value="DDE_3"/>
    <property type="match status" value="1"/>
</dbReference>
<protein>
    <submittedName>
        <fullName evidence="2">IS630 family transposase</fullName>
    </submittedName>
</protein>
<name>A0A6P1BX40_9BRAD</name>
<dbReference type="Proteomes" id="UP000468531">
    <property type="component" value="Unassembled WGS sequence"/>
</dbReference>